<evidence type="ECO:0000256" key="5">
    <source>
        <dbReference type="ARBA" id="ARBA00022989"/>
    </source>
</evidence>
<dbReference type="EMBL" id="FN648685">
    <property type="protein sequence ID" value="CBJ26891.1"/>
    <property type="molecule type" value="Genomic_DNA"/>
</dbReference>
<gene>
    <name evidence="10" type="ORF">Esi_0048_0118</name>
</gene>
<evidence type="ECO:0000313" key="11">
    <source>
        <dbReference type="Proteomes" id="UP000002630"/>
    </source>
</evidence>
<dbReference type="Proteomes" id="UP000002630">
    <property type="component" value="Linkage Group LG23"/>
</dbReference>
<dbReference type="Pfam" id="PF04511">
    <property type="entry name" value="DER1"/>
    <property type="match status" value="1"/>
</dbReference>
<sequence>MVLRHPACLGSVVLLALGLTPTAGRVSPRLLALGSSFSGRHENGKQRQQPEQESLQQRAAALRLGGDRQSFLAHSGNGRKGAWGLTVASGLRGGADDEDSDDEDYDDDEEEEEDFGEASFVDRLKQDWKKTPVITRAYFQVSVAITLAAAALNENQWPTFLLLDWRPAIFKLQLWRLFTPFLNLGPLGLNFALTAHFAWTYMSHLEKLHYREPHTFVMLLAFGMSSLLLLTLVTGGDVNSSYTLGHSMNCFLVMIWSRKFAGTRVNMLDMFELPTELLPYFFVAQTLMMEGVIPWVDLSGILIGYAWQTLSLKGLLKAPKPLVNLFRNNAFLRAEYAKAGKEYGQDVPLHDDDDDHEEDDDSDATLDEASEGSKKGEAAGRTGKGAAGKRAAAATDRQASSDAARKAARGEGAGKAAEPVPDEEVSDDSGTKESQAAEGGRGGEYVSGEESEELADVKEFDEEAESMLEEFEGDLDTAQDFSDSSEEEDSDSDDF</sequence>
<dbReference type="eggNOG" id="KOG0858">
    <property type="taxonomic scope" value="Eukaryota"/>
</dbReference>
<evidence type="ECO:0000256" key="3">
    <source>
        <dbReference type="ARBA" id="ARBA00022692"/>
    </source>
</evidence>
<dbReference type="PANTHER" id="PTHR11009">
    <property type="entry name" value="DER1-LIKE PROTEIN, DERLIN"/>
    <property type="match status" value="1"/>
</dbReference>
<feature type="compositionally biased region" description="Acidic residues" evidence="8">
    <location>
        <begin position="351"/>
        <end position="370"/>
    </location>
</feature>
<dbReference type="OrthoDB" id="1716531at2759"/>
<dbReference type="InParanoid" id="D7G2R6"/>
<dbReference type="InterPro" id="IPR035952">
    <property type="entry name" value="Rhomboid-like_sf"/>
</dbReference>
<feature type="region of interest" description="Disordered" evidence="8">
    <location>
        <begin position="343"/>
        <end position="495"/>
    </location>
</feature>
<proteinExistence type="inferred from homology"/>
<evidence type="ECO:0000313" key="10">
    <source>
        <dbReference type="EMBL" id="CBJ26891.1"/>
    </source>
</evidence>
<evidence type="ECO:0000256" key="4">
    <source>
        <dbReference type="ARBA" id="ARBA00022824"/>
    </source>
</evidence>
<keyword evidence="4 7" id="KW-0256">Endoplasmic reticulum</keyword>
<evidence type="ECO:0000256" key="1">
    <source>
        <dbReference type="ARBA" id="ARBA00004477"/>
    </source>
</evidence>
<feature type="compositionally biased region" description="Basic and acidic residues" evidence="8">
    <location>
        <begin position="39"/>
        <end position="50"/>
    </location>
</feature>
<feature type="region of interest" description="Disordered" evidence="8">
    <location>
        <begin position="37"/>
        <end position="57"/>
    </location>
</feature>
<comment type="similarity">
    <text evidence="2 7">Belongs to the derlin family.</text>
</comment>
<feature type="compositionally biased region" description="Acidic residues" evidence="8">
    <location>
        <begin position="96"/>
        <end position="116"/>
    </location>
</feature>
<dbReference type="AlphaFoldDB" id="D7G2R6"/>
<feature type="chain" id="PRO_5003095694" description="Derlin" evidence="9">
    <location>
        <begin position="25"/>
        <end position="495"/>
    </location>
</feature>
<evidence type="ECO:0000256" key="6">
    <source>
        <dbReference type="ARBA" id="ARBA00023136"/>
    </source>
</evidence>
<keyword evidence="9" id="KW-0732">Signal</keyword>
<keyword evidence="11" id="KW-1185">Reference proteome</keyword>
<evidence type="ECO:0000256" key="8">
    <source>
        <dbReference type="SAM" id="MobiDB-lite"/>
    </source>
</evidence>
<evidence type="ECO:0000256" key="2">
    <source>
        <dbReference type="ARBA" id="ARBA00008917"/>
    </source>
</evidence>
<name>D7G2R6_ECTSI</name>
<protein>
    <recommendedName>
        <fullName evidence="7">Derlin</fullName>
    </recommendedName>
</protein>
<reference evidence="10 11" key="1">
    <citation type="journal article" date="2010" name="Nature">
        <title>The Ectocarpus genome and the independent evolution of multicellularity in brown algae.</title>
        <authorList>
            <person name="Cock J.M."/>
            <person name="Sterck L."/>
            <person name="Rouze P."/>
            <person name="Scornet D."/>
            <person name="Allen A.E."/>
            <person name="Amoutzias G."/>
            <person name="Anthouard V."/>
            <person name="Artiguenave F."/>
            <person name="Aury J.M."/>
            <person name="Badger J.H."/>
            <person name="Beszteri B."/>
            <person name="Billiau K."/>
            <person name="Bonnet E."/>
            <person name="Bothwell J.H."/>
            <person name="Bowler C."/>
            <person name="Boyen C."/>
            <person name="Brownlee C."/>
            <person name="Carrano C.J."/>
            <person name="Charrier B."/>
            <person name="Cho G.Y."/>
            <person name="Coelho S.M."/>
            <person name="Collen J."/>
            <person name="Corre E."/>
            <person name="Da Silva C."/>
            <person name="Delage L."/>
            <person name="Delaroque N."/>
            <person name="Dittami S.M."/>
            <person name="Doulbeau S."/>
            <person name="Elias M."/>
            <person name="Farnham G."/>
            <person name="Gachon C.M."/>
            <person name="Gschloessl B."/>
            <person name="Heesch S."/>
            <person name="Jabbari K."/>
            <person name="Jubin C."/>
            <person name="Kawai H."/>
            <person name="Kimura K."/>
            <person name="Kloareg B."/>
            <person name="Kupper F.C."/>
            <person name="Lang D."/>
            <person name="Le Bail A."/>
            <person name="Leblanc C."/>
            <person name="Lerouge P."/>
            <person name="Lohr M."/>
            <person name="Lopez P.J."/>
            <person name="Martens C."/>
            <person name="Maumus F."/>
            <person name="Michel G."/>
            <person name="Miranda-Saavedra D."/>
            <person name="Morales J."/>
            <person name="Moreau H."/>
            <person name="Motomura T."/>
            <person name="Nagasato C."/>
            <person name="Napoli C.A."/>
            <person name="Nelson D.R."/>
            <person name="Nyvall-Collen P."/>
            <person name="Peters A.F."/>
            <person name="Pommier C."/>
            <person name="Potin P."/>
            <person name="Poulain J."/>
            <person name="Quesneville H."/>
            <person name="Read B."/>
            <person name="Rensing S.A."/>
            <person name="Ritter A."/>
            <person name="Rousvoal S."/>
            <person name="Samanta M."/>
            <person name="Samson G."/>
            <person name="Schroeder D.C."/>
            <person name="Segurens B."/>
            <person name="Strittmatter M."/>
            <person name="Tonon T."/>
            <person name="Tregear J.W."/>
            <person name="Valentin K."/>
            <person name="von Dassow P."/>
            <person name="Yamagishi T."/>
            <person name="Van de Peer Y."/>
            <person name="Wincker P."/>
        </authorList>
    </citation>
    <scope>NUCLEOTIDE SEQUENCE [LARGE SCALE GENOMIC DNA]</scope>
    <source>
        <strain evidence="11">Ec32 / CCAP1310/4</strain>
    </source>
</reference>
<feature type="signal peptide" evidence="9">
    <location>
        <begin position="1"/>
        <end position="24"/>
    </location>
</feature>
<accession>D7G2R6</accession>
<dbReference type="GO" id="GO:0006950">
    <property type="term" value="P:response to stress"/>
    <property type="evidence" value="ECO:0007669"/>
    <property type="project" value="UniProtKB-ARBA"/>
</dbReference>
<keyword evidence="6 7" id="KW-0472">Membrane</keyword>
<evidence type="ECO:0000256" key="9">
    <source>
        <dbReference type="SAM" id="SignalP"/>
    </source>
</evidence>
<dbReference type="InterPro" id="IPR007599">
    <property type="entry name" value="DER1"/>
</dbReference>
<dbReference type="STRING" id="2880.D7G2R6"/>
<comment type="function">
    <text evidence="7">May be involved in the degradation of misfolded endoplasmic reticulum (ER) luminal proteins.</text>
</comment>
<feature type="compositionally biased region" description="Acidic residues" evidence="8">
    <location>
        <begin position="447"/>
        <end position="495"/>
    </location>
</feature>
<feature type="transmembrane region" description="Helical" evidence="7">
    <location>
        <begin position="181"/>
        <end position="202"/>
    </location>
</feature>
<comment type="caution">
    <text evidence="7">Lacks conserved residue(s) required for the propagation of feature annotation.</text>
</comment>
<dbReference type="GO" id="GO:0005789">
    <property type="term" value="C:endoplasmic reticulum membrane"/>
    <property type="evidence" value="ECO:0007669"/>
    <property type="project" value="UniProtKB-SubCell"/>
</dbReference>
<dbReference type="EMBL" id="FN649748">
    <property type="protein sequence ID" value="CBJ26891.1"/>
    <property type="molecule type" value="Genomic_DNA"/>
</dbReference>
<feature type="compositionally biased region" description="Low complexity" evidence="8">
    <location>
        <begin position="388"/>
        <end position="402"/>
    </location>
</feature>
<keyword evidence="5 7" id="KW-1133">Transmembrane helix</keyword>
<keyword evidence="3 7" id="KW-0812">Transmembrane</keyword>
<comment type="subcellular location">
    <subcellularLocation>
        <location evidence="1 7">Endoplasmic reticulum membrane</location>
        <topology evidence="1 7">Multi-pass membrane protein</topology>
    </subcellularLocation>
</comment>
<dbReference type="SUPFAM" id="SSF144091">
    <property type="entry name" value="Rhomboid-like"/>
    <property type="match status" value="1"/>
</dbReference>
<feature type="region of interest" description="Disordered" evidence="8">
    <location>
        <begin position="91"/>
        <end position="117"/>
    </location>
</feature>
<evidence type="ECO:0000256" key="7">
    <source>
        <dbReference type="RuleBase" id="RU363059"/>
    </source>
</evidence>
<feature type="transmembrane region" description="Helical" evidence="7">
    <location>
        <begin position="214"/>
        <end position="233"/>
    </location>
</feature>
<organism evidence="10 11">
    <name type="scientific">Ectocarpus siliculosus</name>
    <name type="common">Brown alga</name>
    <name type="synonym">Conferva siliculosa</name>
    <dbReference type="NCBI Taxonomy" id="2880"/>
    <lineage>
        <taxon>Eukaryota</taxon>
        <taxon>Sar</taxon>
        <taxon>Stramenopiles</taxon>
        <taxon>Ochrophyta</taxon>
        <taxon>PX clade</taxon>
        <taxon>Phaeophyceae</taxon>
        <taxon>Ectocarpales</taxon>
        <taxon>Ectocarpaceae</taxon>
        <taxon>Ectocarpus</taxon>
    </lineage>
</organism>